<organism evidence="1 2">
    <name type="scientific">Candidatus Devosia phytovorans</name>
    <dbReference type="NCBI Taxonomy" id="3121372"/>
    <lineage>
        <taxon>Bacteria</taxon>
        <taxon>Pseudomonadati</taxon>
        <taxon>Pseudomonadota</taxon>
        <taxon>Alphaproteobacteria</taxon>
        <taxon>Hyphomicrobiales</taxon>
        <taxon>Devosiaceae</taxon>
        <taxon>Devosia</taxon>
    </lineage>
</organism>
<dbReference type="Proteomes" id="UP001217476">
    <property type="component" value="Chromosome"/>
</dbReference>
<protein>
    <submittedName>
        <fullName evidence="1">DUF2336 domain-containing protein</fullName>
    </submittedName>
</protein>
<proteinExistence type="predicted"/>
<evidence type="ECO:0000313" key="1">
    <source>
        <dbReference type="EMBL" id="WEK05676.1"/>
    </source>
</evidence>
<evidence type="ECO:0000313" key="2">
    <source>
        <dbReference type="Proteomes" id="UP001217476"/>
    </source>
</evidence>
<gene>
    <name evidence="1" type="ORF">P0Y65_05325</name>
</gene>
<dbReference type="Pfam" id="PF10098">
    <property type="entry name" value="DUF2336"/>
    <property type="match status" value="1"/>
</dbReference>
<sequence length="402" mass="43056">MVAYQEFVSLSQSQVSEDRGSAAHLSAHAYLNHVGPADEHAALYAALIGFLDDPSVKVRAALAYGLLHSNEAPRPIMLALLHDSAIISRAVIQYSPVLIDADLIGLIKTLDLSMLVAVSQRVQLSPRLAGAIIAREQGQVTLRLLRRHEIALGDALLTQLTVSLADDAEMRGALLARRDLPAAARLLLVQKVTEALRGARIVKGALAGDRLDRILRDSGDTALTSIGEREAVQAKPGYVSELIVTDRVNTRVLLHAVVTGHVMFFADCLAELAQAPRAKVFSLLESGSRPALNALLVRCGLGEGVRNLVARLVLYARSSDLADDAGARHYVVTALTEELIAEHDGVIPEELEEAFAYLSEQNILLARKAARGVMAAFALDASANMPALPGDRIEPRLSLPAA</sequence>
<dbReference type="AlphaFoldDB" id="A0AAJ6B1D6"/>
<reference evidence="1" key="1">
    <citation type="submission" date="2023-03" db="EMBL/GenBank/DDBJ databases">
        <title>Andean soil-derived lignocellulolytic bacterial consortium as a source of novel taxa and putative plastic-active enzymes.</title>
        <authorList>
            <person name="Diaz-Garcia L."/>
            <person name="Chuvochina M."/>
            <person name="Feuerriegel G."/>
            <person name="Bunk B."/>
            <person name="Sproer C."/>
            <person name="Streit W.R."/>
            <person name="Rodriguez L.M."/>
            <person name="Overmann J."/>
            <person name="Jimenez D.J."/>
        </authorList>
    </citation>
    <scope>NUCLEOTIDE SEQUENCE</scope>
    <source>
        <strain evidence="1">MAG 4196</strain>
    </source>
</reference>
<dbReference type="InterPro" id="IPR019285">
    <property type="entry name" value="DUF2336"/>
</dbReference>
<accession>A0AAJ6B1D6</accession>
<name>A0AAJ6B1D6_9HYPH</name>
<dbReference type="EMBL" id="CP119312">
    <property type="protein sequence ID" value="WEK05676.1"/>
    <property type="molecule type" value="Genomic_DNA"/>
</dbReference>